<feature type="domain" description="OmpA-like" evidence="12">
    <location>
        <begin position="221"/>
        <end position="338"/>
    </location>
</feature>
<evidence type="ECO:0000313" key="13">
    <source>
        <dbReference type="EMBL" id="PMN94482.1"/>
    </source>
</evidence>
<organism evidence="13 14">
    <name type="scientific">Enterovibrio norvegicus</name>
    <dbReference type="NCBI Taxonomy" id="188144"/>
    <lineage>
        <taxon>Bacteria</taxon>
        <taxon>Pseudomonadati</taxon>
        <taxon>Pseudomonadota</taxon>
        <taxon>Gammaproteobacteria</taxon>
        <taxon>Vibrionales</taxon>
        <taxon>Vibrionaceae</taxon>
        <taxon>Enterovibrio</taxon>
    </lineage>
</organism>
<comment type="subcellular location">
    <subcellularLocation>
        <location evidence="1">Cell outer membrane</location>
        <topology evidence="1">Multi-pass membrane protein</topology>
    </subcellularLocation>
</comment>
<evidence type="ECO:0000256" key="7">
    <source>
        <dbReference type="ARBA" id="ARBA00023114"/>
    </source>
</evidence>
<evidence type="ECO:0000256" key="2">
    <source>
        <dbReference type="ARBA" id="ARBA00005710"/>
    </source>
</evidence>
<dbReference type="PROSITE" id="PS51123">
    <property type="entry name" value="OMPA_2"/>
    <property type="match status" value="1"/>
</dbReference>
<feature type="chain" id="PRO_5014918408" description="OmpA-like domain-containing protein" evidence="11">
    <location>
        <begin position="22"/>
        <end position="341"/>
    </location>
</feature>
<keyword evidence="8 10" id="KW-0472">Membrane</keyword>
<dbReference type="Gene3D" id="2.40.160.20">
    <property type="match status" value="1"/>
</dbReference>
<evidence type="ECO:0000256" key="9">
    <source>
        <dbReference type="ARBA" id="ARBA00023237"/>
    </source>
</evidence>
<dbReference type="InterPro" id="IPR006665">
    <property type="entry name" value="OmpA-like"/>
</dbReference>
<keyword evidence="3" id="KW-0813">Transport</keyword>
<dbReference type="InterPro" id="IPR000498">
    <property type="entry name" value="OmpA-like_TM_dom"/>
</dbReference>
<dbReference type="InterPro" id="IPR011250">
    <property type="entry name" value="OMP/PagP_B-barrel"/>
</dbReference>
<name>A0A2N7LG21_9GAMM</name>
<dbReference type="InterPro" id="IPR006664">
    <property type="entry name" value="OMP_bac"/>
</dbReference>
<dbReference type="InterPro" id="IPR036737">
    <property type="entry name" value="OmpA-like_sf"/>
</dbReference>
<keyword evidence="7" id="KW-0626">Porin</keyword>
<sequence length="341" mass="37404">MKRISLCSLILSIALPLYSHAESIETSENDFFYIGGKVGWTYFGNGCESHNVECDRDALGAGAYLGYQFLPWLAVEGGYDYFGRAKAAYPALENSNVVAPYESKVHGAEISLKASYPITSKLSVFGKGGSLYWHADKTGREASYSVNSDDKDFSLTLGTGLDYEVSSNLTTRLEYQWFDNVGGQNTGGSDIHWLTVSLQYQFKKPSLSPSPSVVEPEPSPEPIIISDVEGKALFQFNDFSLTEHAKAQLEPIVSHLKANPSVDVKLIGHTDSKGASAYNQTLSELRAKQVAKYLADSGVDEERISTTGQGESNPIVSNETEFGREKNRRVEVFIPSFTTNN</sequence>
<evidence type="ECO:0000256" key="6">
    <source>
        <dbReference type="ARBA" id="ARBA00023065"/>
    </source>
</evidence>
<keyword evidence="6" id="KW-0406">Ion transport</keyword>
<gene>
    <name evidence="13" type="ORF">BCT23_09915</name>
</gene>
<dbReference type="AlphaFoldDB" id="A0A2N7LG21"/>
<accession>A0A2N7LG21</accession>
<evidence type="ECO:0000256" key="3">
    <source>
        <dbReference type="ARBA" id="ARBA00022448"/>
    </source>
</evidence>
<feature type="signal peptide" evidence="11">
    <location>
        <begin position="1"/>
        <end position="21"/>
    </location>
</feature>
<dbReference type="Pfam" id="PF00691">
    <property type="entry name" value="OmpA"/>
    <property type="match status" value="1"/>
</dbReference>
<dbReference type="PANTHER" id="PTHR30329:SF21">
    <property type="entry name" value="LIPOPROTEIN YIAD-RELATED"/>
    <property type="match status" value="1"/>
</dbReference>
<dbReference type="Pfam" id="PF01389">
    <property type="entry name" value="OmpA_membrane"/>
    <property type="match status" value="1"/>
</dbReference>
<evidence type="ECO:0000256" key="5">
    <source>
        <dbReference type="ARBA" id="ARBA00022692"/>
    </source>
</evidence>
<dbReference type="GO" id="GO:0046930">
    <property type="term" value="C:pore complex"/>
    <property type="evidence" value="ECO:0007669"/>
    <property type="project" value="UniProtKB-KW"/>
</dbReference>
<dbReference type="CDD" id="cd07185">
    <property type="entry name" value="OmpA_C-like"/>
    <property type="match status" value="1"/>
</dbReference>
<dbReference type="GO" id="GO:0006811">
    <property type="term" value="P:monoatomic ion transport"/>
    <property type="evidence" value="ECO:0007669"/>
    <property type="project" value="UniProtKB-KW"/>
</dbReference>
<dbReference type="RefSeq" id="WP_102390163.1">
    <property type="nucleotide sequence ID" value="NZ_MDAL01000007.1"/>
</dbReference>
<evidence type="ECO:0000313" key="14">
    <source>
        <dbReference type="Proteomes" id="UP000235387"/>
    </source>
</evidence>
<keyword evidence="11" id="KW-0732">Signal</keyword>
<dbReference type="GO" id="GO:0015288">
    <property type="term" value="F:porin activity"/>
    <property type="evidence" value="ECO:0007669"/>
    <property type="project" value="UniProtKB-KW"/>
</dbReference>
<keyword evidence="5" id="KW-0812">Transmembrane</keyword>
<comment type="caution">
    <text evidence="13">The sequence shown here is derived from an EMBL/GenBank/DDBJ whole genome shotgun (WGS) entry which is preliminary data.</text>
</comment>
<comment type="similarity">
    <text evidence="2">Belongs to the outer membrane OOP (TC 1.B.6) superfamily. OmpA family.</text>
</comment>
<dbReference type="GO" id="GO:0009279">
    <property type="term" value="C:cell outer membrane"/>
    <property type="evidence" value="ECO:0007669"/>
    <property type="project" value="UniProtKB-SubCell"/>
</dbReference>
<evidence type="ECO:0000256" key="1">
    <source>
        <dbReference type="ARBA" id="ARBA00004571"/>
    </source>
</evidence>
<keyword evidence="9" id="KW-0998">Cell outer membrane</keyword>
<evidence type="ECO:0000256" key="10">
    <source>
        <dbReference type="PROSITE-ProRule" id="PRU00473"/>
    </source>
</evidence>
<dbReference type="SUPFAM" id="SSF56925">
    <property type="entry name" value="OMPA-like"/>
    <property type="match status" value="1"/>
</dbReference>
<reference evidence="14" key="1">
    <citation type="submission" date="2016-07" db="EMBL/GenBank/DDBJ databases">
        <title>Nontailed viruses are major unrecognized killers of bacteria in the ocean.</title>
        <authorList>
            <person name="Kauffman K."/>
            <person name="Hussain F."/>
            <person name="Yang J."/>
            <person name="Arevalo P."/>
            <person name="Brown J."/>
            <person name="Cutler M."/>
            <person name="Kelly L."/>
            <person name="Polz M.F."/>
        </authorList>
    </citation>
    <scope>NUCLEOTIDE SEQUENCE [LARGE SCALE GENOMIC DNA]</scope>
    <source>
        <strain evidence="14">10N.261.45.A10</strain>
    </source>
</reference>
<dbReference type="Gene3D" id="3.30.1330.60">
    <property type="entry name" value="OmpA-like domain"/>
    <property type="match status" value="1"/>
</dbReference>
<keyword evidence="4" id="KW-1134">Transmembrane beta strand</keyword>
<dbReference type="PRINTS" id="PR01021">
    <property type="entry name" value="OMPADOMAIN"/>
</dbReference>
<evidence type="ECO:0000256" key="4">
    <source>
        <dbReference type="ARBA" id="ARBA00022452"/>
    </source>
</evidence>
<proteinExistence type="inferred from homology"/>
<dbReference type="SUPFAM" id="SSF103088">
    <property type="entry name" value="OmpA-like"/>
    <property type="match status" value="1"/>
</dbReference>
<dbReference type="PANTHER" id="PTHR30329">
    <property type="entry name" value="STATOR ELEMENT OF FLAGELLAR MOTOR COMPLEX"/>
    <property type="match status" value="1"/>
</dbReference>
<dbReference type="Proteomes" id="UP000235387">
    <property type="component" value="Unassembled WGS sequence"/>
</dbReference>
<evidence type="ECO:0000256" key="11">
    <source>
        <dbReference type="SAM" id="SignalP"/>
    </source>
</evidence>
<dbReference type="EMBL" id="MDAL01000007">
    <property type="protein sequence ID" value="PMN94482.1"/>
    <property type="molecule type" value="Genomic_DNA"/>
</dbReference>
<dbReference type="InterPro" id="IPR050330">
    <property type="entry name" value="Bact_OuterMem_StrucFunc"/>
</dbReference>
<evidence type="ECO:0000256" key="8">
    <source>
        <dbReference type="ARBA" id="ARBA00023136"/>
    </source>
</evidence>
<protein>
    <recommendedName>
        <fullName evidence="12">OmpA-like domain-containing protein</fullName>
    </recommendedName>
</protein>
<evidence type="ECO:0000259" key="12">
    <source>
        <dbReference type="PROSITE" id="PS51123"/>
    </source>
</evidence>